<keyword evidence="3 11" id="KW-0349">Heme</keyword>
<dbReference type="Pfam" id="PF00067">
    <property type="entry name" value="p450"/>
    <property type="match status" value="1"/>
</dbReference>
<dbReference type="SUPFAM" id="SSF48264">
    <property type="entry name" value="Cytochrome P450"/>
    <property type="match status" value="1"/>
</dbReference>
<keyword evidence="5 11" id="KW-0479">Metal-binding</keyword>
<dbReference type="PROSITE" id="PS00086">
    <property type="entry name" value="CYTOCHROME_P450"/>
    <property type="match status" value="1"/>
</dbReference>
<dbReference type="Proteomes" id="UP000694886">
    <property type="component" value="Chromosome 8"/>
</dbReference>
<evidence type="ECO:0000313" key="13">
    <source>
        <dbReference type="Proteomes" id="UP000694886"/>
    </source>
</evidence>
<dbReference type="Gene3D" id="1.10.630.10">
    <property type="entry name" value="Cytochrome P450"/>
    <property type="match status" value="1"/>
</dbReference>
<dbReference type="InterPro" id="IPR001128">
    <property type="entry name" value="Cyt_P450"/>
</dbReference>
<comment type="similarity">
    <text evidence="2 12">Belongs to the cytochrome P450 family.</text>
</comment>
<dbReference type="AlphaFoldDB" id="A0AB32UVB4"/>
<dbReference type="InterPro" id="IPR036396">
    <property type="entry name" value="Cyt_P450_sf"/>
</dbReference>
<dbReference type="PRINTS" id="PR00385">
    <property type="entry name" value="P450"/>
</dbReference>
<dbReference type="RefSeq" id="XP_007018584.2">
    <property type="nucleotide sequence ID" value="XM_007018522.2"/>
</dbReference>
<organism evidence="13 14">
    <name type="scientific">Theobroma cacao</name>
    <name type="common">Cacao</name>
    <name type="synonym">Cocoa</name>
    <dbReference type="NCBI Taxonomy" id="3641"/>
    <lineage>
        <taxon>Eukaryota</taxon>
        <taxon>Viridiplantae</taxon>
        <taxon>Streptophyta</taxon>
        <taxon>Embryophyta</taxon>
        <taxon>Tracheophyta</taxon>
        <taxon>Spermatophyta</taxon>
        <taxon>Magnoliopsida</taxon>
        <taxon>eudicotyledons</taxon>
        <taxon>Gunneridae</taxon>
        <taxon>Pentapetalae</taxon>
        <taxon>rosids</taxon>
        <taxon>malvids</taxon>
        <taxon>Malvales</taxon>
        <taxon>Malvaceae</taxon>
        <taxon>Byttnerioideae</taxon>
        <taxon>Theobroma</taxon>
    </lineage>
</organism>
<evidence type="ECO:0000256" key="10">
    <source>
        <dbReference type="ARBA" id="ARBA00023136"/>
    </source>
</evidence>
<evidence type="ECO:0000256" key="3">
    <source>
        <dbReference type="ARBA" id="ARBA00022617"/>
    </source>
</evidence>
<dbReference type="KEGG" id="tcc:18592040"/>
<accession>A0AB32UVB4</accession>
<keyword evidence="10" id="KW-0472">Membrane</keyword>
<evidence type="ECO:0000256" key="2">
    <source>
        <dbReference type="ARBA" id="ARBA00010617"/>
    </source>
</evidence>
<keyword evidence="8 11" id="KW-0408">Iron</keyword>
<dbReference type="PANTHER" id="PTHR47947:SF62">
    <property type="entry name" value="CYTOCHROME P450, FAMILY 81, SUBFAMILY D, POLYPEPTIDE 5"/>
    <property type="match status" value="1"/>
</dbReference>
<dbReference type="GO" id="GO:0016705">
    <property type="term" value="F:oxidoreductase activity, acting on paired donors, with incorporation or reduction of molecular oxygen"/>
    <property type="evidence" value="ECO:0007669"/>
    <property type="project" value="InterPro"/>
</dbReference>
<dbReference type="InterPro" id="IPR050651">
    <property type="entry name" value="Plant_Cytochrome_P450_Monoox"/>
</dbReference>
<evidence type="ECO:0000256" key="4">
    <source>
        <dbReference type="ARBA" id="ARBA00022692"/>
    </source>
</evidence>
<evidence type="ECO:0000256" key="6">
    <source>
        <dbReference type="ARBA" id="ARBA00022989"/>
    </source>
</evidence>
<reference evidence="13" key="1">
    <citation type="journal article" date="1997" name="Nucleic Acids Res.">
        <title>tRNAscan-SE: a program for improved detection of transfer RNA genes in genomic sequence.</title>
        <authorList>
            <person name="Lowe T.M."/>
            <person name="Eddy S.R."/>
        </authorList>
    </citation>
    <scope>NUCLEOTIDE SEQUENCE [LARGE SCALE GENOMIC DNA]</scope>
    <source>
        <strain evidence="13">r\B97-61/B2</strain>
    </source>
</reference>
<dbReference type="InterPro" id="IPR017972">
    <property type="entry name" value="Cyt_P450_CS"/>
</dbReference>
<keyword evidence="7 12" id="KW-0560">Oxidoreductase</keyword>
<dbReference type="GO" id="GO:0005506">
    <property type="term" value="F:iron ion binding"/>
    <property type="evidence" value="ECO:0007669"/>
    <property type="project" value="InterPro"/>
</dbReference>
<dbReference type="GO" id="GO:0020037">
    <property type="term" value="F:heme binding"/>
    <property type="evidence" value="ECO:0007669"/>
    <property type="project" value="InterPro"/>
</dbReference>
<name>A0AB32UVB4_THECC</name>
<evidence type="ECO:0000256" key="8">
    <source>
        <dbReference type="ARBA" id="ARBA00023004"/>
    </source>
</evidence>
<keyword evidence="4" id="KW-0812">Transmembrane</keyword>
<dbReference type="PRINTS" id="PR00463">
    <property type="entry name" value="EP450I"/>
</dbReference>
<dbReference type="GO" id="GO:0004497">
    <property type="term" value="F:monooxygenase activity"/>
    <property type="evidence" value="ECO:0007669"/>
    <property type="project" value="UniProtKB-KW"/>
</dbReference>
<keyword evidence="9 12" id="KW-0503">Monooxygenase</keyword>
<reference evidence="14" key="2">
    <citation type="submission" date="2025-08" db="UniProtKB">
        <authorList>
            <consortium name="RefSeq"/>
        </authorList>
    </citation>
    <scope>IDENTIFICATION</scope>
</reference>
<evidence type="ECO:0000313" key="14">
    <source>
        <dbReference type="RefSeq" id="XP_007018584.2"/>
    </source>
</evidence>
<dbReference type="PANTHER" id="PTHR47947">
    <property type="entry name" value="CYTOCHROME P450 82C3-RELATED"/>
    <property type="match status" value="1"/>
</dbReference>
<comment type="subcellular location">
    <subcellularLocation>
        <location evidence="1">Membrane</location>
        <topology evidence="1">Single-pass membrane protein</topology>
    </subcellularLocation>
</comment>
<comment type="cofactor">
    <cofactor evidence="11">
        <name>heme</name>
        <dbReference type="ChEBI" id="CHEBI:30413"/>
    </cofactor>
</comment>
<dbReference type="GeneID" id="18592040"/>
<evidence type="ECO:0000256" key="7">
    <source>
        <dbReference type="ARBA" id="ARBA00023002"/>
    </source>
</evidence>
<protein>
    <submittedName>
        <fullName evidence="14">Cytochrome P450 81D11</fullName>
    </submittedName>
</protein>
<sequence>MFTAGTVTSTSTMESAVSHLISHPEVFRKAREEIDANIGQSKLLHDADLGKLPYLHCIINETLRLGSTGPIIPPHESSKECTVGGYNIPQGTMLLVNAFALYNDTKLWEDPDMFKPERFQGSGWEGERGGYKFIPFGLGRRQCPGEGLAMRLMALTLGTLIQCFEWGKAGEDRQANRVAANAHKTEDVALKVIFRPRETLAPSVLSQL</sequence>
<evidence type="ECO:0000256" key="9">
    <source>
        <dbReference type="ARBA" id="ARBA00023033"/>
    </source>
</evidence>
<dbReference type="Gramene" id="Tc08v2_t008060.1">
    <property type="protein sequence ID" value="Tc08v2_p008060.1"/>
    <property type="gene ID" value="Tc08v2_g008060"/>
</dbReference>
<dbReference type="GO" id="GO:0016020">
    <property type="term" value="C:membrane"/>
    <property type="evidence" value="ECO:0007669"/>
    <property type="project" value="UniProtKB-SubCell"/>
</dbReference>
<proteinExistence type="inferred from homology"/>
<dbReference type="InterPro" id="IPR002401">
    <property type="entry name" value="Cyt_P450_E_grp-I"/>
</dbReference>
<evidence type="ECO:0000256" key="11">
    <source>
        <dbReference type="PIRSR" id="PIRSR602401-1"/>
    </source>
</evidence>
<evidence type="ECO:0000256" key="12">
    <source>
        <dbReference type="RuleBase" id="RU000461"/>
    </source>
</evidence>
<evidence type="ECO:0000256" key="1">
    <source>
        <dbReference type="ARBA" id="ARBA00004167"/>
    </source>
</evidence>
<keyword evidence="6" id="KW-1133">Transmembrane helix</keyword>
<evidence type="ECO:0000256" key="5">
    <source>
        <dbReference type="ARBA" id="ARBA00022723"/>
    </source>
</evidence>
<feature type="binding site" description="axial binding residue" evidence="11">
    <location>
        <position position="143"/>
    </location>
    <ligand>
        <name>heme</name>
        <dbReference type="ChEBI" id="CHEBI:30413"/>
    </ligand>
    <ligandPart>
        <name>Fe</name>
        <dbReference type="ChEBI" id="CHEBI:18248"/>
    </ligandPart>
</feature>
<gene>
    <name evidence="14" type="primary">LOC18592040</name>
</gene>